<evidence type="ECO:0000256" key="5">
    <source>
        <dbReference type="ARBA" id="ARBA00022692"/>
    </source>
</evidence>
<sequence>MAKLLMSIKKELLLLSRDIGGIVILFVMPMMLLIAVTMVQSGSFDSLLGTRMQVLLVDHDQDSISWRIRQSFANDGALELIDQLGGKPILESEAKGLVHQGDYQLAIVLPKDLSKDLQVHVKQNVSKILAEFDFSADTIRATGGHPVAAKEIKLYFDPATQAAFKTAVRMSIDKLVSNIETEAIYSTFQSELGEPGDSSFTEQQFISFKEMDDSANGRSVIPNAAQHNVPAWALFAIFFIVVPLSINIVKEKSQGTMVRISTSPTSYGTFLMGKTAGYLLVSLIQFYLMLLVGVYIFPYLGLQHFQVKGYFLLLSLIAFFSGLAAIGLGMLIGTIASTQEQSAPFGATLTVVLAAFGGVWVPVFLMPNIMQKLSVLSPMNWGLNAFYDVLLRNGGFKAILPAIILLFLFFILTLSIAIIYDKKKKTV</sequence>
<evidence type="ECO:0000256" key="7">
    <source>
        <dbReference type="ARBA" id="ARBA00023136"/>
    </source>
</evidence>
<evidence type="ECO:0000256" key="8">
    <source>
        <dbReference type="SAM" id="Phobius"/>
    </source>
</evidence>
<proteinExistence type="inferred from homology"/>
<evidence type="ECO:0000313" key="11">
    <source>
        <dbReference type="Proteomes" id="UP000620550"/>
    </source>
</evidence>
<name>A0ABQ3HW62_9SPHI</name>
<organism evidence="10 11">
    <name type="scientific">Sphingobacterium griseoflavum</name>
    <dbReference type="NCBI Taxonomy" id="1474952"/>
    <lineage>
        <taxon>Bacteria</taxon>
        <taxon>Pseudomonadati</taxon>
        <taxon>Bacteroidota</taxon>
        <taxon>Sphingobacteriia</taxon>
        <taxon>Sphingobacteriales</taxon>
        <taxon>Sphingobacteriaceae</taxon>
        <taxon>Sphingobacterium</taxon>
    </lineage>
</organism>
<dbReference type="InterPro" id="IPR013525">
    <property type="entry name" value="ABC2_TM"/>
</dbReference>
<keyword evidence="7 8" id="KW-0472">Membrane</keyword>
<gene>
    <name evidence="10" type="ORF">GCM10017764_24780</name>
</gene>
<evidence type="ECO:0000256" key="3">
    <source>
        <dbReference type="ARBA" id="ARBA00022448"/>
    </source>
</evidence>
<evidence type="ECO:0000256" key="2">
    <source>
        <dbReference type="ARBA" id="ARBA00007783"/>
    </source>
</evidence>
<dbReference type="Proteomes" id="UP000620550">
    <property type="component" value="Unassembled WGS sequence"/>
</dbReference>
<dbReference type="PANTHER" id="PTHR30294">
    <property type="entry name" value="MEMBRANE COMPONENT OF ABC TRANSPORTER YHHJ-RELATED"/>
    <property type="match status" value="1"/>
</dbReference>
<dbReference type="PROSITE" id="PS51012">
    <property type="entry name" value="ABC_TM2"/>
    <property type="match status" value="1"/>
</dbReference>
<feature type="transmembrane region" description="Helical" evidence="8">
    <location>
        <begin position="229"/>
        <end position="249"/>
    </location>
</feature>
<evidence type="ECO:0000256" key="4">
    <source>
        <dbReference type="ARBA" id="ARBA00022475"/>
    </source>
</evidence>
<keyword evidence="3" id="KW-0813">Transport</keyword>
<protein>
    <submittedName>
        <fullName evidence="10">ABC transporter</fullName>
    </submittedName>
</protein>
<feature type="transmembrane region" description="Helical" evidence="8">
    <location>
        <begin position="398"/>
        <end position="420"/>
    </location>
</feature>
<keyword evidence="6 8" id="KW-1133">Transmembrane helix</keyword>
<dbReference type="RefSeq" id="WP_189627001.1">
    <property type="nucleotide sequence ID" value="NZ_JBHUMC010000024.1"/>
</dbReference>
<dbReference type="Pfam" id="PF12698">
    <property type="entry name" value="ABC2_membrane_3"/>
    <property type="match status" value="1"/>
</dbReference>
<dbReference type="InterPro" id="IPR051449">
    <property type="entry name" value="ABC-2_transporter_component"/>
</dbReference>
<feature type="domain" description="ABC transmembrane type-2" evidence="9">
    <location>
        <begin position="186"/>
        <end position="424"/>
    </location>
</feature>
<keyword evidence="4" id="KW-1003">Cell membrane</keyword>
<feature type="transmembrane region" description="Helical" evidence="8">
    <location>
        <begin position="276"/>
        <end position="297"/>
    </location>
</feature>
<evidence type="ECO:0000313" key="10">
    <source>
        <dbReference type="EMBL" id="GHE40611.1"/>
    </source>
</evidence>
<evidence type="ECO:0000256" key="1">
    <source>
        <dbReference type="ARBA" id="ARBA00004651"/>
    </source>
</evidence>
<comment type="caution">
    <text evidence="10">The sequence shown here is derived from an EMBL/GenBank/DDBJ whole genome shotgun (WGS) entry which is preliminary data.</text>
</comment>
<dbReference type="PANTHER" id="PTHR30294:SF38">
    <property type="entry name" value="TRANSPORT PERMEASE PROTEIN"/>
    <property type="match status" value="1"/>
</dbReference>
<dbReference type="InterPro" id="IPR047817">
    <property type="entry name" value="ABC2_TM_bact-type"/>
</dbReference>
<dbReference type="EMBL" id="BNAF01000009">
    <property type="protein sequence ID" value="GHE40611.1"/>
    <property type="molecule type" value="Genomic_DNA"/>
</dbReference>
<evidence type="ECO:0000259" key="9">
    <source>
        <dbReference type="PROSITE" id="PS51012"/>
    </source>
</evidence>
<keyword evidence="5 8" id="KW-0812">Transmembrane</keyword>
<accession>A0ABQ3HW62</accession>
<feature type="transmembrane region" description="Helical" evidence="8">
    <location>
        <begin position="309"/>
        <end position="333"/>
    </location>
</feature>
<evidence type="ECO:0000256" key="6">
    <source>
        <dbReference type="ARBA" id="ARBA00022989"/>
    </source>
</evidence>
<reference evidence="11" key="1">
    <citation type="journal article" date="2019" name="Int. J. Syst. Evol. Microbiol.">
        <title>The Global Catalogue of Microorganisms (GCM) 10K type strain sequencing project: providing services to taxonomists for standard genome sequencing and annotation.</title>
        <authorList>
            <consortium name="The Broad Institute Genomics Platform"/>
            <consortium name="The Broad Institute Genome Sequencing Center for Infectious Disease"/>
            <person name="Wu L."/>
            <person name="Ma J."/>
        </authorList>
    </citation>
    <scope>NUCLEOTIDE SEQUENCE [LARGE SCALE GENOMIC DNA]</scope>
    <source>
        <strain evidence="11">CGMCC 1.12966</strain>
    </source>
</reference>
<comment type="similarity">
    <text evidence="2">Belongs to the ABC-2 integral membrane protein family.</text>
</comment>
<comment type="subcellular location">
    <subcellularLocation>
        <location evidence="1">Cell membrane</location>
        <topology evidence="1">Multi-pass membrane protein</topology>
    </subcellularLocation>
</comment>
<keyword evidence="11" id="KW-1185">Reference proteome</keyword>
<feature type="transmembrane region" description="Helical" evidence="8">
    <location>
        <begin position="21"/>
        <end position="39"/>
    </location>
</feature>
<feature type="transmembrane region" description="Helical" evidence="8">
    <location>
        <begin position="345"/>
        <end position="365"/>
    </location>
</feature>